<evidence type="ECO:0000256" key="1">
    <source>
        <dbReference type="SAM" id="SignalP"/>
    </source>
</evidence>
<accession>A0AAV9HKD5</accession>
<protein>
    <recommendedName>
        <fullName evidence="4">Ubiquitin 3 binding protein But2 C-terminal domain-containing protein</fullName>
    </recommendedName>
</protein>
<dbReference type="Proteomes" id="UP001321749">
    <property type="component" value="Unassembled WGS sequence"/>
</dbReference>
<evidence type="ECO:0000313" key="2">
    <source>
        <dbReference type="EMBL" id="KAK4460424.1"/>
    </source>
</evidence>
<evidence type="ECO:0000313" key="3">
    <source>
        <dbReference type="Proteomes" id="UP001321749"/>
    </source>
</evidence>
<keyword evidence="3" id="KW-1185">Reference proteome</keyword>
<proteinExistence type="predicted"/>
<evidence type="ECO:0008006" key="4">
    <source>
        <dbReference type="Google" id="ProtNLM"/>
    </source>
</evidence>
<name>A0AAV9HKD5_9PEZI</name>
<gene>
    <name evidence="2" type="ORF">QBC42DRAFT_272334</name>
</gene>
<organism evidence="2 3">
    <name type="scientific">Cladorrhinum samala</name>
    <dbReference type="NCBI Taxonomy" id="585594"/>
    <lineage>
        <taxon>Eukaryota</taxon>
        <taxon>Fungi</taxon>
        <taxon>Dikarya</taxon>
        <taxon>Ascomycota</taxon>
        <taxon>Pezizomycotina</taxon>
        <taxon>Sordariomycetes</taxon>
        <taxon>Sordariomycetidae</taxon>
        <taxon>Sordariales</taxon>
        <taxon>Podosporaceae</taxon>
        <taxon>Cladorrhinum</taxon>
    </lineage>
</organism>
<sequence length="191" mass="20497">MLFNAIALLPLAGLALAAPAREATAMVPRAAQGEIQPSAVIGHTIYDSYPNWCYPNNTVHIWHTGPWPDKGASALYSFTYPDGLSGKQCWLDFTGNQVSNPGGVQIDVFSSTTAPSCSGGSQANNRGNNWGRWNVPVSGQATWIQTYGGLSRKTPCKNAGEHEWIELVAAGDSSSLQYQQSAGQGVRILWE</sequence>
<feature type="signal peptide" evidence="1">
    <location>
        <begin position="1"/>
        <end position="17"/>
    </location>
</feature>
<keyword evidence="1" id="KW-0732">Signal</keyword>
<reference evidence="2" key="2">
    <citation type="submission" date="2023-06" db="EMBL/GenBank/DDBJ databases">
        <authorList>
            <consortium name="Lawrence Berkeley National Laboratory"/>
            <person name="Mondo S.J."/>
            <person name="Hensen N."/>
            <person name="Bonometti L."/>
            <person name="Westerberg I."/>
            <person name="Brannstrom I.O."/>
            <person name="Guillou S."/>
            <person name="Cros-Aarteil S."/>
            <person name="Calhoun S."/>
            <person name="Haridas S."/>
            <person name="Kuo A."/>
            <person name="Pangilinan J."/>
            <person name="Riley R."/>
            <person name="Labutti K."/>
            <person name="Andreopoulos B."/>
            <person name="Lipzen A."/>
            <person name="Chen C."/>
            <person name="Yanf M."/>
            <person name="Daum C."/>
            <person name="Ng V."/>
            <person name="Clum A."/>
            <person name="Steindorff A."/>
            <person name="Ohm R."/>
            <person name="Martin F."/>
            <person name="Silar P."/>
            <person name="Natvig D."/>
            <person name="Lalanne C."/>
            <person name="Gautier V."/>
            <person name="Ament-Velasquez S.L."/>
            <person name="Kruys A."/>
            <person name="Hutchinson M.I."/>
            <person name="Powell A.J."/>
            <person name="Barry K."/>
            <person name="Miller A.N."/>
            <person name="Grigoriev I.V."/>
            <person name="Debuchy R."/>
            <person name="Gladieux P."/>
            <person name="Thoren M.H."/>
            <person name="Johannesson H."/>
        </authorList>
    </citation>
    <scope>NUCLEOTIDE SEQUENCE</scope>
    <source>
        <strain evidence="2">PSN324</strain>
    </source>
</reference>
<dbReference type="AlphaFoldDB" id="A0AAV9HKD5"/>
<comment type="caution">
    <text evidence="2">The sequence shown here is derived from an EMBL/GenBank/DDBJ whole genome shotgun (WGS) entry which is preliminary data.</text>
</comment>
<dbReference type="EMBL" id="MU865012">
    <property type="protein sequence ID" value="KAK4460424.1"/>
    <property type="molecule type" value="Genomic_DNA"/>
</dbReference>
<reference evidence="2" key="1">
    <citation type="journal article" date="2023" name="Mol. Phylogenet. Evol.">
        <title>Genome-scale phylogeny and comparative genomics of the fungal order Sordariales.</title>
        <authorList>
            <person name="Hensen N."/>
            <person name="Bonometti L."/>
            <person name="Westerberg I."/>
            <person name="Brannstrom I.O."/>
            <person name="Guillou S."/>
            <person name="Cros-Aarteil S."/>
            <person name="Calhoun S."/>
            <person name="Haridas S."/>
            <person name="Kuo A."/>
            <person name="Mondo S."/>
            <person name="Pangilinan J."/>
            <person name="Riley R."/>
            <person name="LaButti K."/>
            <person name="Andreopoulos B."/>
            <person name="Lipzen A."/>
            <person name="Chen C."/>
            <person name="Yan M."/>
            <person name="Daum C."/>
            <person name="Ng V."/>
            <person name="Clum A."/>
            <person name="Steindorff A."/>
            <person name="Ohm R.A."/>
            <person name="Martin F."/>
            <person name="Silar P."/>
            <person name="Natvig D.O."/>
            <person name="Lalanne C."/>
            <person name="Gautier V."/>
            <person name="Ament-Velasquez S.L."/>
            <person name="Kruys A."/>
            <person name="Hutchinson M.I."/>
            <person name="Powell A.J."/>
            <person name="Barry K."/>
            <person name="Miller A.N."/>
            <person name="Grigoriev I.V."/>
            <person name="Debuchy R."/>
            <person name="Gladieux P."/>
            <person name="Hiltunen Thoren M."/>
            <person name="Johannesson H."/>
        </authorList>
    </citation>
    <scope>NUCLEOTIDE SEQUENCE</scope>
    <source>
        <strain evidence="2">PSN324</strain>
    </source>
</reference>
<feature type="chain" id="PRO_5044024077" description="Ubiquitin 3 binding protein But2 C-terminal domain-containing protein" evidence="1">
    <location>
        <begin position="18"/>
        <end position="191"/>
    </location>
</feature>